<evidence type="ECO:0000313" key="11">
    <source>
        <dbReference type="EMBL" id="KHO01343.1"/>
    </source>
</evidence>
<dbReference type="InterPro" id="IPR055457">
    <property type="entry name" value="OST48_N"/>
</dbReference>
<dbReference type="RefSeq" id="XP_040682408.1">
    <property type="nucleotide sequence ID" value="XM_040819143.1"/>
</dbReference>
<keyword evidence="7 8" id="KW-0472">Membrane</keyword>
<evidence type="ECO:0000313" key="12">
    <source>
        <dbReference type="Proteomes" id="UP000030816"/>
    </source>
</evidence>
<keyword evidence="11" id="KW-0808">Transferase</keyword>
<evidence type="ECO:0000259" key="9">
    <source>
        <dbReference type="Pfam" id="PF03345"/>
    </source>
</evidence>
<protein>
    <recommendedName>
        <fullName evidence="8">Dolichyl-diphosphooligosaccharide--protein glycosyltransferase subunit WBP1</fullName>
        <shortName evidence="8">Oligosaccharyl transferase subunit WBP1</shortName>
    </recommendedName>
</protein>
<dbReference type="Proteomes" id="UP000030816">
    <property type="component" value="Unassembled WGS sequence"/>
</dbReference>
<keyword evidence="5 8" id="KW-0256">Endoplasmic reticulum</keyword>
<feature type="signal peptide" evidence="8">
    <location>
        <begin position="1"/>
        <end position="18"/>
    </location>
</feature>
<feature type="domain" description="OST48 middle" evidence="10">
    <location>
        <begin position="263"/>
        <end position="408"/>
    </location>
</feature>
<organism evidence="11 12">
    <name type="scientific">Metarhizium album (strain ARSEF 1941)</name>
    <dbReference type="NCBI Taxonomy" id="1081103"/>
    <lineage>
        <taxon>Eukaryota</taxon>
        <taxon>Fungi</taxon>
        <taxon>Dikarya</taxon>
        <taxon>Ascomycota</taxon>
        <taxon>Pezizomycotina</taxon>
        <taxon>Sordariomycetes</taxon>
        <taxon>Hypocreomycetidae</taxon>
        <taxon>Hypocreales</taxon>
        <taxon>Clavicipitaceae</taxon>
        <taxon>Metarhizium</taxon>
    </lineage>
</organism>
<keyword evidence="12" id="KW-1185">Reference proteome</keyword>
<dbReference type="UniPathway" id="UPA00378"/>
<evidence type="ECO:0000256" key="2">
    <source>
        <dbReference type="ARBA" id="ARBA00004922"/>
    </source>
</evidence>
<dbReference type="Pfam" id="PF03345">
    <property type="entry name" value="OST48_N"/>
    <property type="match status" value="1"/>
</dbReference>
<keyword evidence="8" id="KW-0732">Signal</keyword>
<dbReference type="PANTHER" id="PTHR10830:SF0">
    <property type="entry name" value="DOLICHYL-DIPHOSPHOOLIGOSACCHARIDE--PROTEIN GLYCOSYLTRANSFERASE 48 KDA SUBUNIT"/>
    <property type="match status" value="1"/>
</dbReference>
<comment type="similarity">
    <text evidence="3 8">Belongs to the DDOST 48 kDa subunit family.</text>
</comment>
<evidence type="ECO:0000256" key="4">
    <source>
        <dbReference type="ARBA" id="ARBA00022692"/>
    </source>
</evidence>
<gene>
    <name evidence="11" type="ORF">MAM_00344</name>
</gene>
<evidence type="ECO:0000256" key="3">
    <source>
        <dbReference type="ARBA" id="ARBA00008743"/>
    </source>
</evidence>
<sequence>MRSILGAAALVFAAAVSAISTAGNRLLVVLDDVSDKDKYSRFFGDLKALGPNLTPNILVDFVNANGNILVALSSARPTPWSLTSLLTEVGIALPPERTGTVVDHFNYDTLSAPEAHDVLVLDAPSSVRPGLKNYFEVPGVLSFPHGVGHALGPGALLTPVIRAPSTAYSYNPKEQPDAVDPEDLFAAGKQLALVSVFQARNSARVAVVGSAEMLQDTWLDATVSRPGGRKVRTENREFAKRLSGWTFQEIGVLRVNSIEHHLKGDNQTNPHIYRIKNDVSYSISISEYSWDKWEPYTLPANDALQLEFSMLSPFYRLDLKPVRVGDAATVYGASFKLPDQHGIFNFKINYKRPFLTYVEEKNTVSVRHIAHDEWPRSYVISGAWPWISGIGATVGGFVGFCAIWMYSKPVEGNKKTK</sequence>
<evidence type="ECO:0000256" key="7">
    <source>
        <dbReference type="ARBA" id="ARBA00023136"/>
    </source>
</evidence>
<dbReference type="STRING" id="1081103.A0A0B2X6H3"/>
<reference evidence="11 12" key="1">
    <citation type="journal article" date="2014" name="Proc. Natl. Acad. Sci. U.S.A.">
        <title>Trajectory and genomic determinants of fungal-pathogen speciation and host adaptation.</title>
        <authorList>
            <person name="Hu X."/>
            <person name="Xiao G."/>
            <person name="Zheng P."/>
            <person name="Shang Y."/>
            <person name="Su Y."/>
            <person name="Zhang X."/>
            <person name="Liu X."/>
            <person name="Zhan S."/>
            <person name="St Leger R.J."/>
            <person name="Wang C."/>
        </authorList>
    </citation>
    <scope>NUCLEOTIDE SEQUENCE [LARGE SCALE GENOMIC DNA]</scope>
    <source>
        <strain evidence="11 12">ARSEF 1941</strain>
    </source>
</reference>
<dbReference type="PANTHER" id="PTHR10830">
    <property type="entry name" value="DOLICHYL-DIPHOSPHOOLIGOSACCHARIDE--PROTEIN GLYCOSYLTRANSFERASE 48 KDA SUBUNIT"/>
    <property type="match status" value="1"/>
</dbReference>
<dbReference type="InterPro" id="IPR055459">
    <property type="entry name" value="OST48_MD"/>
</dbReference>
<evidence type="ECO:0000256" key="6">
    <source>
        <dbReference type="ARBA" id="ARBA00022989"/>
    </source>
</evidence>
<evidence type="ECO:0000256" key="1">
    <source>
        <dbReference type="ARBA" id="ARBA00004479"/>
    </source>
</evidence>
<dbReference type="InterPro" id="IPR005013">
    <property type="entry name" value="DDOST_48_kDa_subunit"/>
</dbReference>
<dbReference type="Pfam" id="PF23358">
    <property type="entry name" value="OST48_MD"/>
    <property type="match status" value="1"/>
</dbReference>
<dbReference type="GO" id="GO:0008250">
    <property type="term" value="C:oligosaccharyltransferase complex"/>
    <property type="evidence" value="ECO:0007669"/>
    <property type="project" value="TreeGrafter"/>
</dbReference>
<feature type="transmembrane region" description="Helical" evidence="8">
    <location>
        <begin position="383"/>
        <end position="407"/>
    </location>
</feature>
<comment type="subunit">
    <text evidence="8">Component of the oligosaccharyltransferase (OST) complex.</text>
</comment>
<dbReference type="AlphaFoldDB" id="A0A0B2X6H3"/>
<evidence type="ECO:0000259" key="10">
    <source>
        <dbReference type="Pfam" id="PF23358"/>
    </source>
</evidence>
<dbReference type="OrthoDB" id="29105at2759"/>
<name>A0A0B2X6H3_METAS</name>
<dbReference type="GO" id="GO:0018279">
    <property type="term" value="P:protein N-linked glycosylation via asparagine"/>
    <property type="evidence" value="ECO:0007669"/>
    <property type="project" value="UniProtKB-UniRule"/>
</dbReference>
<dbReference type="HOGENOM" id="CLU_031804_1_0_1"/>
<comment type="caution">
    <text evidence="11">The sequence shown here is derived from an EMBL/GenBank/DDBJ whole genome shotgun (WGS) entry which is preliminary data.</text>
</comment>
<dbReference type="GO" id="GO:0016740">
    <property type="term" value="F:transferase activity"/>
    <property type="evidence" value="ECO:0007669"/>
    <property type="project" value="UniProtKB-KW"/>
</dbReference>
<feature type="domain" description="OST48 N-terminal" evidence="9">
    <location>
        <begin position="47"/>
        <end position="246"/>
    </location>
</feature>
<keyword evidence="6 8" id="KW-1133">Transmembrane helix</keyword>
<proteinExistence type="inferred from homology"/>
<comment type="function">
    <text evidence="8">Subunit of the oligosaccharyl transferase (OST) complex that catalyzes the initial transfer of a defined glycan (Glc(3)Man(9)GlcNAc(2) in eukaryotes) from the lipid carrier dolichol-pyrophosphate to an asparagine residue within an Asn-X-Ser/Thr consensus motif in nascent polypeptide chains, the first step in protein N-glycosylation. N-glycosylation occurs cotranslationally and the complex associates with the Sec61 complex at the channel-forming translocon complex that mediates protein translocation across the endoplasmic reticulum (ER).</text>
</comment>
<comment type="subcellular location">
    <subcellularLocation>
        <location evidence="8">Endoplasmic reticulum membrane</location>
        <topology evidence="8">Single-pass type I membrane protein</topology>
    </subcellularLocation>
    <subcellularLocation>
        <location evidence="1">Membrane</location>
        <topology evidence="1">Single-pass type I membrane protein</topology>
    </subcellularLocation>
</comment>
<feature type="chain" id="PRO_5005110131" description="Dolichyl-diphosphooligosaccharide--protein glycosyltransferase subunit WBP1" evidence="8">
    <location>
        <begin position="19"/>
        <end position="417"/>
    </location>
</feature>
<evidence type="ECO:0000256" key="5">
    <source>
        <dbReference type="ARBA" id="ARBA00022824"/>
    </source>
</evidence>
<dbReference type="GeneID" id="63734799"/>
<dbReference type="EMBL" id="AZHE01000001">
    <property type="protein sequence ID" value="KHO01343.1"/>
    <property type="molecule type" value="Genomic_DNA"/>
</dbReference>
<accession>A0A0B2X6H3</accession>
<evidence type="ECO:0000256" key="8">
    <source>
        <dbReference type="RuleBase" id="RU361142"/>
    </source>
</evidence>
<keyword evidence="4 8" id="KW-0812">Transmembrane</keyword>
<comment type="pathway">
    <text evidence="2 8">Protein modification; protein glycosylation.</text>
</comment>